<dbReference type="GO" id="GO:0071555">
    <property type="term" value="P:cell wall organization"/>
    <property type="evidence" value="ECO:0007669"/>
    <property type="project" value="InterPro"/>
</dbReference>
<dbReference type="GO" id="GO:0030288">
    <property type="term" value="C:outer membrane-bounded periplasmic space"/>
    <property type="evidence" value="ECO:0007669"/>
    <property type="project" value="InterPro"/>
</dbReference>
<dbReference type="Gene3D" id="2.60.40.10">
    <property type="entry name" value="Immunoglobulins"/>
    <property type="match status" value="1"/>
</dbReference>
<dbReference type="InterPro" id="IPR013783">
    <property type="entry name" value="Ig-like_fold"/>
</dbReference>
<proteinExistence type="predicted"/>
<dbReference type="InterPro" id="IPR008962">
    <property type="entry name" value="PapD-like_sf"/>
</dbReference>
<dbReference type="EMBL" id="KT072768">
    <property type="protein sequence ID" value="ALF34871.1"/>
    <property type="molecule type" value="Genomic_DNA"/>
</dbReference>
<dbReference type="Pfam" id="PF00345">
    <property type="entry name" value="PapD_N"/>
    <property type="match status" value="1"/>
</dbReference>
<dbReference type="InterPro" id="IPR016147">
    <property type="entry name" value="Pili_assmbl_chaperone_N"/>
</dbReference>
<accession>A0A0N9DY89</accession>
<dbReference type="RefSeq" id="WP_005394611.1">
    <property type="nucleotide sequence ID" value="NZ_JAGDKE010000027.1"/>
</dbReference>
<reference evidence="2" key="1">
    <citation type="journal article" date="2016" name="BMC Microbiol.">
        <title>Comparative genomic analysis of six new-found integrative conjugative elements (ICEs) in Vibrio alginolyticus.</title>
        <authorList>
            <person name="Luo P."/>
            <person name="He X."/>
            <person name="Wang Y."/>
            <person name="Liu Q."/>
            <person name="Hu C."/>
        </authorList>
    </citation>
    <scope>NUCLEOTIDE SEQUENCE</scope>
    <source>
        <strain evidence="2">E0601</strain>
        <strain evidence="3">HN492</strain>
    </source>
</reference>
<organism evidence="2">
    <name type="scientific">Vibrio alginolyticus</name>
    <dbReference type="NCBI Taxonomy" id="663"/>
    <lineage>
        <taxon>Bacteria</taxon>
        <taxon>Pseudomonadati</taxon>
        <taxon>Pseudomonadota</taxon>
        <taxon>Gammaproteobacteria</taxon>
        <taxon>Vibrionales</taxon>
        <taxon>Vibrionaceae</taxon>
        <taxon>Vibrio</taxon>
    </lineage>
</organism>
<evidence type="ECO:0000313" key="3">
    <source>
        <dbReference type="EMBL" id="ALF34986.1"/>
    </source>
</evidence>
<evidence type="ECO:0000313" key="2">
    <source>
        <dbReference type="EMBL" id="ALF34871.1"/>
    </source>
</evidence>
<sequence length="227" mass="25603">MRIMSLLGVLLLVVSYPSLAIIISPTVLELNTSKSNNAQLIVTNNSNIKIPIEVTVKKIVFNENGQYSTHNINHEDILVFPPAAMLMPGKKQTFRVQWLKNKPINHSESYFIRFSEAKVKDNEETQRSNNVTTDVDLNIHYNALVHVFDQTLRPNVYAHIDEIGAITLQNRGSRYTFSSLVHFGELNSEANELLQNEIGQQFLPPHSLIKLPSTSTLPAGLYHGKEQ</sequence>
<feature type="domain" description="Pili assembly chaperone N-terminal" evidence="1">
    <location>
        <begin position="21"/>
        <end position="132"/>
    </location>
</feature>
<protein>
    <recommendedName>
        <fullName evidence="1">Pili assembly chaperone N-terminal domain-containing protein</fullName>
    </recommendedName>
</protein>
<name>A0A0N9DY89_VIBAL</name>
<dbReference type="AlphaFoldDB" id="A0A0N9DY89"/>
<gene>
    <name evidence="2" type="ORF">ICEValE0601_037</name>
    <name evidence="3" type="ORF">ICEValHN492_037</name>
</gene>
<dbReference type="SUPFAM" id="SSF49354">
    <property type="entry name" value="PapD-like"/>
    <property type="match status" value="1"/>
</dbReference>
<dbReference type="EMBL" id="KT072769">
    <property type="protein sequence ID" value="ALF34986.1"/>
    <property type="molecule type" value="Genomic_DNA"/>
</dbReference>
<evidence type="ECO:0000259" key="1">
    <source>
        <dbReference type="Pfam" id="PF00345"/>
    </source>
</evidence>